<reference evidence="1" key="2">
    <citation type="submission" date="2025-08" db="UniProtKB">
        <authorList>
            <consortium name="Ensembl"/>
        </authorList>
    </citation>
    <scope>IDENTIFICATION</scope>
</reference>
<organism evidence="1 2">
    <name type="scientific">Panthera leo</name>
    <name type="common">Lion</name>
    <dbReference type="NCBI Taxonomy" id="9689"/>
    <lineage>
        <taxon>Eukaryota</taxon>
        <taxon>Metazoa</taxon>
        <taxon>Chordata</taxon>
        <taxon>Craniata</taxon>
        <taxon>Vertebrata</taxon>
        <taxon>Euteleostomi</taxon>
        <taxon>Mammalia</taxon>
        <taxon>Eutheria</taxon>
        <taxon>Laurasiatheria</taxon>
        <taxon>Carnivora</taxon>
        <taxon>Feliformia</taxon>
        <taxon>Felidae</taxon>
        <taxon>Pantherinae</taxon>
        <taxon>Panthera</taxon>
    </lineage>
</organism>
<proteinExistence type="predicted"/>
<dbReference type="AlphaFoldDB" id="A0A8C9D9F0"/>
<dbReference type="Ensembl" id="ENSPLOT00000026685.1">
    <property type="protein sequence ID" value="ENSPLOP00000024163.1"/>
    <property type="gene ID" value="ENSPLOG00000017723.1"/>
</dbReference>
<sequence>MQICGTRIASGATEKPFALGPVSWQQFDLKMALRALWGSLSLLRLLWCLLPQTGYVHPDEFFQSPEVMAGPSPTPSRDCSLPGCWCWCPPG</sequence>
<keyword evidence="2" id="KW-1185">Reference proteome</keyword>
<reference evidence="1" key="1">
    <citation type="journal article" date="2019" name="bioRxiv">
        <title>Long live the king: chromosome-level assembly of the lion (Panthera leo) using linked-read, Hi-C, and long read data.</title>
        <authorList>
            <person name="Armstrong E.E."/>
            <person name="Taylor R.W."/>
            <person name="Miller D.E."/>
            <person name="Kaelin C."/>
            <person name="Barsh G."/>
            <person name="Hadly E.A."/>
            <person name="Petrov D."/>
        </authorList>
    </citation>
    <scope>NUCLEOTIDE SEQUENCE [LARGE SCALE GENOMIC DNA]</scope>
</reference>
<dbReference type="Proteomes" id="UP000694399">
    <property type="component" value="Chromosome D1"/>
</dbReference>
<dbReference type="GeneTree" id="ENSGT01150000287674"/>
<evidence type="ECO:0000313" key="2">
    <source>
        <dbReference type="Proteomes" id="UP000694399"/>
    </source>
</evidence>
<protein>
    <submittedName>
        <fullName evidence="1">Uncharacterized protein</fullName>
    </submittedName>
</protein>
<dbReference type="OMA" id="CWCWCPP"/>
<evidence type="ECO:0000313" key="1">
    <source>
        <dbReference type="Ensembl" id="ENSPLOP00000024163.1"/>
    </source>
</evidence>
<accession>A0A8C9D9F0</accession>
<name>A0A8C9D9F0_PANLE</name>
<reference evidence="1" key="3">
    <citation type="submission" date="2025-09" db="UniProtKB">
        <authorList>
            <consortium name="Ensembl"/>
        </authorList>
    </citation>
    <scope>IDENTIFICATION</scope>
</reference>